<dbReference type="EMBL" id="JBHSQK010000020">
    <property type="protein sequence ID" value="MFC5948754.1"/>
    <property type="molecule type" value="Genomic_DNA"/>
</dbReference>
<accession>A0ABW1I917</accession>
<feature type="transmembrane region" description="Helical" evidence="2">
    <location>
        <begin position="145"/>
        <end position="165"/>
    </location>
</feature>
<sequence>MTTTPHDVPGRTGRRPAGPGSLTAGLGHPGALVPAPLPAPVPPPLPASVPPPRLPEGPFAEQPFLRFPTPSRPPGQEGPFAEQPCPRFPAAAHPAPAPGRRRAPAAVLATRIVGLCLTVLCALAPAYFALMAIAFGLGLGHWGGVAFGGVIGAVAIAWPAGFWWATTRARRVWPVLLALVPAAVLIGAGVWLWIIG</sequence>
<feature type="compositionally biased region" description="Pro residues" evidence="1">
    <location>
        <begin position="35"/>
        <end position="55"/>
    </location>
</feature>
<gene>
    <name evidence="3" type="ORF">ACFQH9_10755</name>
</gene>
<keyword evidence="2" id="KW-0812">Transmembrane</keyword>
<feature type="transmembrane region" description="Helical" evidence="2">
    <location>
        <begin position="112"/>
        <end position="139"/>
    </location>
</feature>
<dbReference type="Proteomes" id="UP001596119">
    <property type="component" value="Unassembled WGS sequence"/>
</dbReference>
<evidence type="ECO:0000313" key="4">
    <source>
        <dbReference type="Proteomes" id="UP001596119"/>
    </source>
</evidence>
<keyword evidence="4" id="KW-1185">Reference proteome</keyword>
<proteinExistence type="predicted"/>
<keyword evidence="2" id="KW-0472">Membrane</keyword>
<feature type="transmembrane region" description="Helical" evidence="2">
    <location>
        <begin position="172"/>
        <end position="194"/>
    </location>
</feature>
<feature type="compositionally biased region" description="Low complexity" evidence="1">
    <location>
        <begin position="84"/>
        <end position="94"/>
    </location>
</feature>
<evidence type="ECO:0000313" key="3">
    <source>
        <dbReference type="EMBL" id="MFC5948754.1"/>
    </source>
</evidence>
<evidence type="ECO:0000256" key="2">
    <source>
        <dbReference type="SAM" id="Phobius"/>
    </source>
</evidence>
<dbReference type="RefSeq" id="WP_379565820.1">
    <property type="nucleotide sequence ID" value="NZ_JBHSQK010000020.1"/>
</dbReference>
<evidence type="ECO:0000256" key="1">
    <source>
        <dbReference type="SAM" id="MobiDB-lite"/>
    </source>
</evidence>
<protein>
    <submittedName>
        <fullName evidence="3">Uncharacterized protein</fullName>
    </submittedName>
</protein>
<keyword evidence="2" id="KW-1133">Transmembrane helix</keyword>
<name>A0ABW1I917_9PSEU</name>
<feature type="region of interest" description="Disordered" evidence="1">
    <location>
        <begin position="1"/>
        <end position="98"/>
    </location>
</feature>
<feature type="compositionally biased region" description="Low complexity" evidence="1">
    <location>
        <begin position="15"/>
        <end position="34"/>
    </location>
</feature>
<organism evidence="3 4">
    <name type="scientific">Pseudonocardia lutea</name>
    <dbReference type="NCBI Taxonomy" id="2172015"/>
    <lineage>
        <taxon>Bacteria</taxon>
        <taxon>Bacillati</taxon>
        <taxon>Actinomycetota</taxon>
        <taxon>Actinomycetes</taxon>
        <taxon>Pseudonocardiales</taxon>
        <taxon>Pseudonocardiaceae</taxon>
        <taxon>Pseudonocardia</taxon>
    </lineage>
</organism>
<comment type="caution">
    <text evidence="3">The sequence shown here is derived from an EMBL/GenBank/DDBJ whole genome shotgun (WGS) entry which is preliminary data.</text>
</comment>
<reference evidence="4" key="1">
    <citation type="journal article" date="2019" name="Int. J. Syst. Evol. Microbiol.">
        <title>The Global Catalogue of Microorganisms (GCM) 10K type strain sequencing project: providing services to taxonomists for standard genome sequencing and annotation.</title>
        <authorList>
            <consortium name="The Broad Institute Genomics Platform"/>
            <consortium name="The Broad Institute Genome Sequencing Center for Infectious Disease"/>
            <person name="Wu L."/>
            <person name="Ma J."/>
        </authorList>
    </citation>
    <scope>NUCLEOTIDE SEQUENCE [LARGE SCALE GENOMIC DNA]</scope>
    <source>
        <strain evidence="4">CGMCC 4.7397</strain>
    </source>
</reference>